<keyword evidence="5 6" id="KW-0472">Membrane</keyword>
<dbReference type="EMBL" id="AP018203">
    <property type="protein sequence ID" value="BAY56307.1"/>
    <property type="molecule type" value="Genomic_DNA"/>
</dbReference>
<evidence type="ECO:0008006" key="9">
    <source>
        <dbReference type="Google" id="ProtNLM"/>
    </source>
</evidence>
<dbReference type="AlphaFoldDB" id="A0A1Z4JID8"/>
<dbReference type="Pfam" id="PF01679">
    <property type="entry name" value="Pmp3"/>
    <property type="match status" value="1"/>
</dbReference>
<comment type="subcellular location">
    <subcellularLocation>
        <location evidence="1">Membrane</location>
    </subcellularLocation>
</comment>
<dbReference type="PROSITE" id="PS01309">
    <property type="entry name" value="UPF0057"/>
    <property type="match status" value="1"/>
</dbReference>
<feature type="transmembrane region" description="Helical" evidence="6">
    <location>
        <begin position="27"/>
        <end position="49"/>
    </location>
</feature>
<evidence type="ECO:0000256" key="1">
    <source>
        <dbReference type="ARBA" id="ARBA00004370"/>
    </source>
</evidence>
<dbReference type="PANTHER" id="PTHR21659">
    <property type="entry name" value="HYDROPHOBIC PROTEIN RCI2 LOW TEMPERATURE AND SALT RESPONSIVE PROTEIN LTI6 -RELATED"/>
    <property type="match status" value="1"/>
</dbReference>
<evidence type="ECO:0000256" key="3">
    <source>
        <dbReference type="ARBA" id="ARBA00022692"/>
    </source>
</evidence>
<evidence type="ECO:0000313" key="8">
    <source>
        <dbReference type="Proteomes" id="UP000217895"/>
    </source>
</evidence>
<dbReference type="InterPro" id="IPR000612">
    <property type="entry name" value="PMP3"/>
</dbReference>
<dbReference type="PANTHER" id="PTHR21659:SF42">
    <property type="entry name" value="UPF0057 MEMBRANE PROTEIN ZK632.10-RELATED"/>
    <property type="match status" value="1"/>
</dbReference>
<evidence type="ECO:0000256" key="2">
    <source>
        <dbReference type="ARBA" id="ARBA00009530"/>
    </source>
</evidence>
<dbReference type="GO" id="GO:0016020">
    <property type="term" value="C:membrane"/>
    <property type="evidence" value="ECO:0007669"/>
    <property type="project" value="UniProtKB-SubCell"/>
</dbReference>
<evidence type="ECO:0000256" key="5">
    <source>
        <dbReference type="ARBA" id="ARBA00023136"/>
    </source>
</evidence>
<dbReference type="Proteomes" id="UP000217895">
    <property type="component" value="Chromosome"/>
</dbReference>
<accession>A0A1Z4JID8</accession>
<reference evidence="7 8" key="1">
    <citation type="submission" date="2017-06" db="EMBL/GenBank/DDBJ databases">
        <title>Genome sequencing of cyanobaciteial culture collection at National Institute for Environmental Studies (NIES).</title>
        <authorList>
            <person name="Hirose Y."/>
            <person name="Shimura Y."/>
            <person name="Fujisawa T."/>
            <person name="Nakamura Y."/>
            <person name="Kawachi M."/>
        </authorList>
    </citation>
    <scope>NUCLEOTIDE SEQUENCE [LARGE SCALE GENOMIC DNA]</scope>
    <source>
        <strain evidence="7 8">NIES-2135</strain>
    </source>
</reference>
<proteinExistence type="inferred from homology"/>
<name>A0A1Z4JID8_LEPBY</name>
<organism evidence="7 8">
    <name type="scientific">Leptolyngbya boryana NIES-2135</name>
    <dbReference type="NCBI Taxonomy" id="1973484"/>
    <lineage>
        <taxon>Bacteria</taxon>
        <taxon>Bacillati</taxon>
        <taxon>Cyanobacteriota</taxon>
        <taxon>Cyanophyceae</taxon>
        <taxon>Leptolyngbyales</taxon>
        <taxon>Leptolyngbyaceae</taxon>
        <taxon>Leptolyngbya group</taxon>
        <taxon>Leptolyngbya</taxon>
    </lineage>
</organism>
<sequence>MNFLRLVFAIVLPPVAVFMTSGISSALVINILLTLLGWVPGIIHAIWYLQKTEERRGAY</sequence>
<comment type="similarity">
    <text evidence="2">Belongs to the UPF0057 (PMP3) family.</text>
</comment>
<keyword evidence="4 6" id="KW-1133">Transmembrane helix</keyword>
<protein>
    <recommendedName>
        <fullName evidence="9">Stress induced hydrophobic peptide</fullName>
    </recommendedName>
</protein>
<keyword evidence="8" id="KW-1185">Reference proteome</keyword>
<evidence type="ECO:0000313" key="7">
    <source>
        <dbReference type="EMBL" id="BAY56307.1"/>
    </source>
</evidence>
<keyword evidence="3 6" id="KW-0812">Transmembrane</keyword>
<evidence type="ECO:0000256" key="4">
    <source>
        <dbReference type="ARBA" id="ARBA00022989"/>
    </source>
</evidence>
<gene>
    <name evidence="7" type="ORF">NIES2135_31380</name>
</gene>
<evidence type="ECO:0000256" key="6">
    <source>
        <dbReference type="SAM" id="Phobius"/>
    </source>
</evidence>